<evidence type="ECO:0000313" key="2">
    <source>
        <dbReference type="EMBL" id="SMX42793.1"/>
    </source>
</evidence>
<protein>
    <recommendedName>
        <fullName evidence="1">Extensin-like C-terminal domain-containing protein</fullName>
    </recommendedName>
</protein>
<evidence type="ECO:0000259" key="1">
    <source>
        <dbReference type="Pfam" id="PF06904"/>
    </source>
</evidence>
<dbReference type="AlphaFoldDB" id="A0A238KJ35"/>
<dbReference type="RefSeq" id="WP_245910804.1">
    <property type="nucleotide sequence ID" value="NZ_FXYH01000008.1"/>
</dbReference>
<gene>
    <name evidence="2" type="ORF">PEV8663_02477</name>
</gene>
<organism evidence="2 3">
    <name type="scientific">Pelagimonas varians</name>
    <dbReference type="NCBI Taxonomy" id="696760"/>
    <lineage>
        <taxon>Bacteria</taxon>
        <taxon>Pseudomonadati</taxon>
        <taxon>Pseudomonadota</taxon>
        <taxon>Alphaproteobacteria</taxon>
        <taxon>Rhodobacterales</taxon>
        <taxon>Roseobacteraceae</taxon>
        <taxon>Pelagimonas</taxon>
    </lineage>
</organism>
<dbReference type="InterPro" id="IPR009683">
    <property type="entry name" value="Extensin-like_C"/>
</dbReference>
<feature type="domain" description="Extensin-like C-terminal" evidence="1">
    <location>
        <begin position="69"/>
        <end position="220"/>
    </location>
</feature>
<dbReference type="Pfam" id="PF06904">
    <property type="entry name" value="Extensin-like_C"/>
    <property type="match status" value="1"/>
</dbReference>
<accession>A0A238KJ35</accession>
<reference evidence="2 3" key="1">
    <citation type="submission" date="2017-05" db="EMBL/GenBank/DDBJ databases">
        <authorList>
            <person name="Song R."/>
            <person name="Chenine A.L."/>
            <person name="Ruprecht R.M."/>
        </authorList>
    </citation>
    <scope>NUCLEOTIDE SEQUENCE [LARGE SCALE GENOMIC DNA]</scope>
    <source>
        <strain evidence="2 3">CECT 8663</strain>
    </source>
</reference>
<dbReference type="PROSITE" id="PS51257">
    <property type="entry name" value="PROKAR_LIPOPROTEIN"/>
    <property type="match status" value="1"/>
</dbReference>
<dbReference type="Proteomes" id="UP000220836">
    <property type="component" value="Unassembled WGS sequence"/>
</dbReference>
<evidence type="ECO:0000313" key="3">
    <source>
        <dbReference type="Proteomes" id="UP000220836"/>
    </source>
</evidence>
<proteinExistence type="predicted"/>
<name>A0A238KJ35_9RHOB</name>
<dbReference type="EMBL" id="FXYH01000008">
    <property type="protein sequence ID" value="SMX42793.1"/>
    <property type="molecule type" value="Genomic_DNA"/>
</dbReference>
<sequence>MKNWVVVGCVLLALGACGGGRDKAAGEKSGVRKLMTKAFSDSDVPEGGGLCGDPYLVGEVVGNVPGRISGCGLENAVRLQSVAGIELSQTATINCETAKALKDWVQTGAQPAVGKQGGGLSGLRVVAHYACRTRNNQPGAKISEHGRGKAIDIAAVQLADGSEISVLNDWGKGKKGKALGKMHAAACGPFGTVLGPNSDRHHKDHFHFDTANHRGGSYCR</sequence>
<keyword evidence="3" id="KW-1185">Reference proteome</keyword>